<dbReference type="InterPro" id="IPR004638">
    <property type="entry name" value="EmrB-like"/>
</dbReference>
<keyword evidence="11" id="KW-1185">Reference proteome</keyword>
<dbReference type="InterPro" id="IPR036259">
    <property type="entry name" value="MFS_trans_sf"/>
</dbReference>
<accession>A0A9W6B3V5</accession>
<dbReference type="InterPro" id="IPR005829">
    <property type="entry name" value="Sugar_transporter_CS"/>
</dbReference>
<dbReference type="Gene3D" id="1.20.1250.20">
    <property type="entry name" value="MFS general substrate transporter like domains"/>
    <property type="match status" value="1"/>
</dbReference>
<comment type="caution">
    <text evidence="10">The sequence shown here is derived from an EMBL/GenBank/DDBJ whole genome shotgun (WGS) entry which is preliminary data.</text>
</comment>
<gene>
    <name evidence="10" type="ORF">NBRC110019_11520</name>
</gene>
<dbReference type="PROSITE" id="PS50850">
    <property type="entry name" value="MFS"/>
    <property type="match status" value="1"/>
</dbReference>
<dbReference type="GO" id="GO:0005886">
    <property type="term" value="C:plasma membrane"/>
    <property type="evidence" value="ECO:0007669"/>
    <property type="project" value="UniProtKB-SubCell"/>
</dbReference>
<feature type="transmembrane region" description="Helical" evidence="8">
    <location>
        <begin position="420"/>
        <end position="438"/>
    </location>
</feature>
<evidence type="ECO:0000256" key="2">
    <source>
        <dbReference type="ARBA" id="ARBA00008537"/>
    </source>
</evidence>
<feature type="transmembrane region" description="Helical" evidence="8">
    <location>
        <begin position="281"/>
        <end position="305"/>
    </location>
</feature>
<dbReference type="Pfam" id="PF07690">
    <property type="entry name" value="MFS_1"/>
    <property type="match status" value="1"/>
</dbReference>
<dbReference type="GO" id="GO:0022857">
    <property type="term" value="F:transmembrane transporter activity"/>
    <property type="evidence" value="ECO:0007669"/>
    <property type="project" value="InterPro"/>
</dbReference>
<feature type="transmembrane region" description="Helical" evidence="8">
    <location>
        <begin position="115"/>
        <end position="136"/>
    </location>
</feature>
<dbReference type="RefSeq" id="WP_281753200.1">
    <property type="nucleotide sequence ID" value="NZ_BRVP01000006.1"/>
</dbReference>
<feature type="transmembrane region" description="Helical" evidence="8">
    <location>
        <begin position="212"/>
        <end position="231"/>
    </location>
</feature>
<feature type="transmembrane region" description="Helical" evidence="8">
    <location>
        <begin position="377"/>
        <end position="399"/>
    </location>
</feature>
<keyword evidence="7 8" id="KW-0472">Membrane</keyword>
<evidence type="ECO:0000256" key="7">
    <source>
        <dbReference type="ARBA" id="ARBA00023136"/>
    </source>
</evidence>
<comment type="subcellular location">
    <subcellularLocation>
        <location evidence="1">Cell membrane</location>
        <topology evidence="1">Multi-pass membrane protein</topology>
    </subcellularLocation>
</comment>
<feature type="transmembrane region" description="Helical" evidence="8">
    <location>
        <begin position="347"/>
        <end position="365"/>
    </location>
</feature>
<evidence type="ECO:0000256" key="4">
    <source>
        <dbReference type="ARBA" id="ARBA00022475"/>
    </source>
</evidence>
<keyword evidence="3" id="KW-0813">Transport</keyword>
<dbReference type="SUPFAM" id="SSF103473">
    <property type="entry name" value="MFS general substrate transporter"/>
    <property type="match status" value="1"/>
</dbReference>
<keyword evidence="5 8" id="KW-0812">Transmembrane</keyword>
<dbReference type="CDD" id="cd17503">
    <property type="entry name" value="MFS_LmrB_MDR_like"/>
    <property type="match status" value="1"/>
</dbReference>
<evidence type="ECO:0000313" key="10">
    <source>
        <dbReference type="EMBL" id="GLB52113.1"/>
    </source>
</evidence>
<dbReference type="Gene3D" id="1.20.1720.10">
    <property type="entry name" value="Multidrug resistance protein D"/>
    <property type="match status" value="1"/>
</dbReference>
<feature type="transmembrane region" description="Helical" evidence="8">
    <location>
        <begin position="21"/>
        <end position="41"/>
    </location>
</feature>
<evidence type="ECO:0000259" key="9">
    <source>
        <dbReference type="PROSITE" id="PS50850"/>
    </source>
</evidence>
<dbReference type="InterPro" id="IPR011701">
    <property type="entry name" value="MFS"/>
</dbReference>
<feature type="transmembrane region" description="Helical" evidence="8">
    <location>
        <begin position="243"/>
        <end position="261"/>
    </location>
</feature>
<feature type="transmembrane region" description="Helical" evidence="8">
    <location>
        <begin position="500"/>
        <end position="518"/>
    </location>
</feature>
<dbReference type="AlphaFoldDB" id="A0A9W6B3V5"/>
<organism evidence="10 11">
    <name type="scientific">Neptunitalea chrysea</name>
    <dbReference type="NCBI Taxonomy" id="1647581"/>
    <lineage>
        <taxon>Bacteria</taxon>
        <taxon>Pseudomonadati</taxon>
        <taxon>Bacteroidota</taxon>
        <taxon>Flavobacteriia</taxon>
        <taxon>Flavobacteriales</taxon>
        <taxon>Flavobacteriaceae</taxon>
        <taxon>Neptunitalea</taxon>
    </lineage>
</organism>
<dbReference type="EMBL" id="BRVP01000006">
    <property type="protein sequence ID" value="GLB52113.1"/>
    <property type="molecule type" value="Genomic_DNA"/>
</dbReference>
<dbReference type="PANTHER" id="PTHR42718">
    <property type="entry name" value="MAJOR FACILITATOR SUPERFAMILY MULTIDRUG TRANSPORTER MFSC"/>
    <property type="match status" value="1"/>
</dbReference>
<protein>
    <submittedName>
        <fullName evidence="10">MFS transporter</fullName>
    </submittedName>
</protein>
<comment type="similarity">
    <text evidence="2">Belongs to the major facilitator superfamily. EmrB family.</text>
</comment>
<evidence type="ECO:0000256" key="3">
    <source>
        <dbReference type="ARBA" id="ARBA00022448"/>
    </source>
</evidence>
<feature type="transmembrane region" description="Helical" evidence="8">
    <location>
        <begin position="61"/>
        <end position="81"/>
    </location>
</feature>
<dbReference type="NCBIfam" id="TIGR00711">
    <property type="entry name" value="efflux_EmrB"/>
    <property type="match status" value="1"/>
</dbReference>
<dbReference type="PRINTS" id="PR01036">
    <property type="entry name" value="TCRTETB"/>
</dbReference>
<dbReference type="PROSITE" id="PS00217">
    <property type="entry name" value="SUGAR_TRANSPORT_2"/>
    <property type="match status" value="1"/>
</dbReference>
<dbReference type="Proteomes" id="UP001143545">
    <property type="component" value="Unassembled WGS sequence"/>
</dbReference>
<evidence type="ECO:0000256" key="6">
    <source>
        <dbReference type="ARBA" id="ARBA00022989"/>
    </source>
</evidence>
<feature type="transmembrane region" description="Helical" evidence="8">
    <location>
        <begin position="317"/>
        <end position="335"/>
    </location>
</feature>
<feature type="transmembrane region" description="Helical" evidence="8">
    <location>
        <begin position="179"/>
        <end position="200"/>
    </location>
</feature>
<dbReference type="InterPro" id="IPR020846">
    <property type="entry name" value="MFS_dom"/>
</dbReference>
<evidence type="ECO:0000256" key="1">
    <source>
        <dbReference type="ARBA" id="ARBA00004651"/>
    </source>
</evidence>
<sequence>MSEVKAQITDPNSLVEYGFNRVIITITAILCALLEIIDTTIVNVALNDIRGSLGATLTDVAWVITAYAIANVIIIPMTGWLSKQFGRRNYFAASIVIFTVTSFLCGNATNIWELVAFRFIQGMGGGALLVTAQTIITESYPIEKRGMAQAIYGMGVIVGPTLGPPLGGYLVDNYSWRDIFYINIPVGIAAIILTILFVKSPKYGDKLKAKQVDWLGIGLLAAFIGSLQFVLEHGQQDDWFEEPLIVALSIVSLFGFVAFIWRELVYEHPVVNLRVLRDGNLNVGTLMTFILGFGLYGSTFIIPIYTQSILGWTATDAGLLLIPSSITTGLMMPIIGKLLQKGVPQKYLVIGGFTTFFLYSLWMYLLMTPDTGAEHFFWPLVVRGIGLGLLFVPITTLSLSTLQGKDIGDGAAFTGMMRQLGGSFGIAIITTFITRISMQHRVDLISNITPIKYKVQQQLAATQQMFMSKGFSSNEALDKAHKMLDLSITKQSTVLAYMDVFLYLGILFLLCVPFVMLIKKGAGKVDMSNAAH</sequence>
<evidence type="ECO:0000313" key="11">
    <source>
        <dbReference type="Proteomes" id="UP001143545"/>
    </source>
</evidence>
<proteinExistence type="inferred from homology"/>
<keyword evidence="6 8" id="KW-1133">Transmembrane helix</keyword>
<evidence type="ECO:0000256" key="5">
    <source>
        <dbReference type="ARBA" id="ARBA00022692"/>
    </source>
</evidence>
<name>A0A9W6B3V5_9FLAO</name>
<keyword evidence="4" id="KW-1003">Cell membrane</keyword>
<dbReference type="PANTHER" id="PTHR42718:SF9">
    <property type="entry name" value="MAJOR FACILITATOR SUPERFAMILY MULTIDRUG TRANSPORTER MFSC"/>
    <property type="match status" value="1"/>
</dbReference>
<feature type="transmembrane region" description="Helical" evidence="8">
    <location>
        <begin position="90"/>
        <end position="109"/>
    </location>
</feature>
<reference evidence="10" key="1">
    <citation type="submission" date="2022-07" db="EMBL/GenBank/DDBJ databases">
        <title>Taxonomy of Novel Oxalotrophic and Methylotrophic Bacteria.</title>
        <authorList>
            <person name="Sahin N."/>
            <person name="Tani A."/>
        </authorList>
    </citation>
    <scope>NUCLEOTIDE SEQUENCE</scope>
    <source>
        <strain evidence="10">AM327</strain>
    </source>
</reference>
<feature type="transmembrane region" description="Helical" evidence="8">
    <location>
        <begin position="148"/>
        <end position="167"/>
    </location>
</feature>
<evidence type="ECO:0000256" key="8">
    <source>
        <dbReference type="SAM" id="Phobius"/>
    </source>
</evidence>
<feature type="domain" description="Major facilitator superfamily (MFS) profile" evidence="9">
    <location>
        <begin position="24"/>
        <end position="523"/>
    </location>
</feature>